<dbReference type="Gene3D" id="3.40.190.10">
    <property type="entry name" value="Periplasmic binding protein-like II"/>
    <property type="match status" value="2"/>
</dbReference>
<feature type="transmembrane region" description="Helical" evidence="1">
    <location>
        <begin position="15"/>
        <end position="35"/>
    </location>
</feature>
<sequence length="289" mass="32775">MMYVEILEKGESMRWIYYIGLISICALPLEARVLIFTSLPYKNNAGIVEDFAPMLRYLESDLNRSIEFRFEPSYQKLIADFIDNKIDMAYMGPLPTLALMKQDASALPVVTFNDAKGKNGYRCVLVKFMPDMLMLEQPQTLKVALTEPLSTCGYFSTAPLVQAYAKAPLSTMHYRYVHKHDEVALSVLRGEFHLGGMKESIAESYRSLGLEIIAYSPIVPSFALVLNTKTLSPEQIEAIRTRLLNAPAKEYASWGKEISWGVQAVQTDTYRHMQFFSDIESIPQEGNLR</sequence>
<keyword evidence="1" id="KW-0812">Transmembrane</keyword>
<protein>
    <submittedName>
        <fullName evidence="2">ABC transporter substrate-binding protein</fullName>
    </submittedName>
</protein>
<dbReference type="PANTHER" id="PTHR35841">
    <property type="entry name" value="PHOSPHONATES-BINDING PERIPLASMIC PROTEIN"/>
    <property type="match status" value="1"/>
</dbReference>
<evidence type="ECO:0000313" key="2">
    <source>
        <dbReference type="EMBL" id="DAB37201.1"/>
    </source>
</evidence>
<accession>A0A2D3W778</accession>
<dbReference type="SUPFAM" id="SSF53850">
    <property type="entry name" value="Periplasmic binding protein-like II"/>
    <property type="match status" value="1"/>
</dbReference>
<dbReference type="AlphaFoldDB" id="A0A2D3W778"/>
<dbReference type="PANTHER" id="PTHR35841:SF1">
    <property type="entry name" value="PHOSPHONATES-BINDING PERIPLASMIC PROTEIN"/>
    <property type="match status" value="1"/>
</dbReference>
<proteinExistence type="predicted"/>
<dbReference type="Proteomes" id="UP000231638">
    <property type="component" value="Unassembled WGS sequence"/>
</dbReference>
<organism evidence="2 3">
    <name type="scientific">Sulfurospirillum cavolei</name>
    <dbReference type="NCBI Taxonomy" id="366522"/>
    <lineage>
        <taxon>Bacteria</taxon>
        <taxon>Pseudomonadati</taxon>
        <taxon>Campylobacterota</taxon>
        <taxon>Epsilonproteobacteria</taxon>
        <taxon>Campylobacterales</taxon>
        <taxon>Sulfurospirillaceae</taxon>
        <taxon>Sulfurospirillum</taxon>
    </lineage>
</organism>
<reference evidence="2 3" key="1">
    <citation type="journal article" date="2017" name="Front. Microbiol.">
        <title>Comparative Genomic Analysis of the Class Epsilonproteobacteria and Proposed Reclassification to Epsilonbacteraeota (phyl. nov.).</title>
        <authorList>
            <person name="Waite D.W."/>
            <person name="Vanwonterghem I."/>
            <person name="Rinke C."/>
            <person name="Parks D.H."/>
            <person name="Zhang Y."/>
            <person name="Takai K."/>
            <person name="Sievert S.M."/>
            <person name="Simon J."/>
            <person name="Campbell B.J."/>
            <person name="Hanson T.E."/>
            <person name="Woyke T."/>
            <person name="Klotz M.G."/>
            <person name="Hugenholtz P."/>
        </authorList>
    </citation>
    <scope>NUCLEOTIDE SEQUENCE [LARGE SCALE GENOMIC DNA]</scope>
    <source>
        <strain evidence="2">UBA11420</strain>
    </source>
</reference>
<evidence type="ECO:0000313" key="3">
    <source>
        <dbReference type="Proteomes" id="UP000231638"/>
    </source>
</evidence>
<comment type="caution">
    <text evidence="2">The sequence shown here is derived from an EMBL/GenBank/DDBJ whole genome shotgun (WGS) entry which is preliminary data.</text>
</comment>
<dbReference type="EMBL" id="DLUG01000027">
    <property type="protein sequence ID" value="DAB37201.1"/>
    <property type="molecule type" value="Genomic_DNA"/>
</dbReference>
<keyword evidence="1" id="KW-1133">Transmembrane helix</keyword>
<dbReference type="STRING" id="366522.GCA_001548055_00909"/>
<keyword evidence="1" id="KW-0472">Membrane</keyword>
<dbReference type="Pfam" id="PF12974">
    <property type="entry name" value="Phosphonate-bd"/>
    <property type="match status" value="1"/>
</dbReference>
<gene>
    <name evidence="2" type="ORF">CFH80_00900</name>
</gene>
<name>A0A2D3W778_9BACT</name>
<evidence type="ECO:0000256" key="1">
    <source>
        <dbReference type="SAM" id="Phobius"/>
    </source>
</evidence>